<feature type="compositionally biased region" description="Basic and acidic residues" evidence="8">
    <location>
        <begin position="1"/>
        <end position="11"/>
    </location>
</feature>
<dbReference type="SUPFAM" id="SSF53098">
    <property type="entry name" value="Ribonuclease H-like"/>
    <property type="match status" value="1"/>
</dbReference>
<dbReference type="InterPro" id="IPR040393">
    <property type="entry name" value="TREX1/2"/>
</dbReference>
<feature type="region of interest" description="Disordered" evidence="8">
    <location>
        <begin position="1"/>
        <end position="58"/>
    </location>
</feature>
<dbReference type="GO" id="GO:0046872">
    <property type="term" value="F:metal ion binding"/>
    <property type="evidence" value="ECO:0007669"/>
    <property type="project" value="UniProtKB-KW"/>
</dbReference>
<dbReference type="InterPro" id="IPR036397">
    <property type="entry name" value="RNaseH_sf"/>
</dbReference>
<dbReference type="Gene3D" id="3.30.420.10">
    <property type="entry name" value="Ribonuclease H-like superfamily/Ribonuclease H"/>
    <property type="match status" value="1"/>
</dbReference>
<dbReference type="OrthoDB" id="10250935at2759"/>
<dbReference type="EMBL" id="CADEBC010000526">
    <property type="protein sequence ID" value="CAB3246600.1"/>
    <property type="molecule type" value="Genomic_DNA"/>
</dbReference>
<evidence type="ECO:0000256" key="4">
    <source>
        <dbReference type="ARBA" id="ARBA00022801"/>
    </source>
</evidence>
<keyword evidence="4" id="KW-0378">Hydrolase</keyword>
<comment type="similarity">
    <text evidence="7">Belongs to the exonuclease superfamily. TREX family.</text>
</comment>
<feature type="domain" description="Exonuclease" evidence="9">
    <location>
        <begin position="51"/>
        <end position="327"/>
    </location>
</feature>
<evidence type="ECO:0000259" key="9">
    <source>
        <dbReference type="SMART" id="SM00479"/>
    </source>
</evidence>
<evidence type="ECO:0000256" key="7">
    <source>
        <dbReference type="ARBA" id="ARBA00025769"/>
    </source>
</evidence>
<protein>
    <recommendedName>
        <fullName evidence="9">Exonuclease domain-containing protein</fullName>
    </recommendedName>
</protein>
<comment type="cofactor">
    <cofactor evidence="1">
        <name>Mg(2+)</name>
        <dbReference type="ChEBI" id="CHEBI:18420"/>
    </cofactor>
</comment>
<organism evidence="10 11">
    <name type="scientific">Arctia plantaginis</name>
    <name type="common">Wood tiger moth</name>
    <name type="synonym">Phalaena plantaginis</name>
    <dbReference type="NCBI Taxonomy" id="874455"/>
    <lineage>
        <taxon>Eukaryota</taxon>
        <taxon>Metazoa</taxon>
        <taxon>Ecdysozoa</taxon>
        <taxon>Arthropoda</taxon>
        <taxon>Hexapoda</taxon>
        <taxon>Insecta</taxon>
        <taxon>Pterygota</taxon>
        <taxon>Neoptera</taxon>
        <taxon>Endopterygota</taxon>
        <taxon>Lepidoptera</taxon>
        <taxon>Glossata</taxon>
        <taxon>Ditrysia</taxon>
        <taxon>Noctuoidea</taxon>
        <taxon>Erebidae</taxon>
        <taxon>Arctiinae</taxon>
        <taxon>Arctia</taxon>
    </lineage>
</organism>
<keyword evidence="11" id="KW-1185">Reference proteome</keyword>
<keyword evidence="2" id="KW-0540">Nuclease</keyword>
<evidence type="ECO:0000313" key="10">
    <source>
        <dbReference type="EMBL" id="CAB3246600.1"/>
    </source>
</evidence>
<comment type="caution">
    <text evidence="10">The sequence shown here is derived from an EMBL/GenBank/DDBJ whole genome shotgun (WGS) entry which is preliminary data.</text>
</comment>
<dbReference type="GO" id="GO:0003676">
    <property type="term" value="F:nucleic acid binding"/>
    <property type="evidence" value="ECO:0007669"/>
    <property type="project" value="InterPro"/>
</dbReference>
<evidence type="ECO:0000256" key="5">
    <source>
        <dbReference type="ARBA" id="ARBA00022839"/>
    </source>
</evidence>
<evidence type="ECO:0000256" key="6">
    <source>
        <dbReference type="ARBA" id="ARBA00022842"/>
    </source>
</evidence>
<dbReference type="SMART" id="SM00479">
    <property type="entry name" value="EXOIII"/>
    <property type="match status" value="1"/>
</dbReference>
<dbReference type="Proteomes" id="UP000494106">
    <property type="component" value="Unassembled WGS sequence"/>
</dbReference>
<dbReference type="GO" id="GO:0008296">
    <property type="term" value="F:3'-5'-DNA exonuclease activity"/>
    <property type="evidence" value="ECO:0007669"/>
    <property type="project" value="TreeGrafter"/>
</dbReference>
<evidence type="ECO:0000313" key="11">
    <source>
        <dbReference type="Proteomes" id="UP000494106"/>
    </source>
</evidence>
<evidence type="ECO:0000256" key="3">
    <source>
        <dbReference type="ARBA" id="ARBA00022723"/>
    </source>
</evidence>
<gene>
    <name evidence="10" type="ORF">APLA_LOCUS10914</name>
</gene>
<keyword evidence="5" id="KW-0269">Exonuclease</keyword>
<evidence type="ECO:0000256" key="2">
    <source>
        <dbReference type="ARBA" id="ARBA00022722"/>
    </source>
</evidence>
<keyword evidence="6" id="KW-0460">Magnesium</keyword>
<accession>A0A8S1ANY2</accession>
<keyword evidence="3" id="KW-0479">Metal-binding</keyword>
<dbReference type="InterPro" id="IPR012337">
    <property type="entry name" value="RNaseH-like_sf"/>
</dbReference>
<sequence length="350" mass="39519">MRIQQEEKEHSTMPTPQSELQSQHDVLEEMSSDDSMKSLEDSDDSYIPPKDLETTGLPREELNKTKIIELSMVIVKRRHILETLAGHLPRVQHKLTMCFNPGRMIYPGASQASGLDNDLLEYETCFNIEVFNTIKSLLACQEKPLCLVAENGHAFDFPILKNHFQKLNESLDEDVMCADSLHAFYDILNGAPCSSPEQSDGSSTNGKLNVNKTENKKDELDCSLKDNISGILTASESVVKDDADALSMKSQNERTPKSNTFKVTPKKLRDVRRKLFYVNNKKPDQLYKLKNIYERILKQPGKDAHRAESDCIMTAEIATAKAEEFVEWIDNNHCPFSEVKAMTLAVPVGH</sequence>
<dbReference type="PANTHER" id="PTHR13058:SF19">
    <property type="entry name" value="LD40940P"/>
    <property type="match status" value="1"/>
</dbReference>
<dbReference type="InterPro" id="IPR013520">
    <property type="entry name" value="Ribonucl_H"/>
</dbReference>
<dbReference type="GO" id="GO:0006308">
    <property type="term" value="P:DNA catabolic process"/>
    <property type="evidence" value="ECO:0007669"/>
    <property type="project" value="TreeGrafter"/>
</dbReference>
<name>A0A8S1ANY2_ARCPL</name>
<dbReference type="GO" id="GO:0005737">
    <property type="term" value="C:cytoplasm"/>
    <property type="evidence" value="ECO:0007669"/>
    <property type="project" value="TreeGrafter"/>
</dbReference>
<dbReference type="PANTHER" id="PTHR13058">
    <property type="entry name" value="THREE PRIME REPAIR EXONUCLEASE 1, 2"/>
    <property type="match status" value="1"/>
</dbReference>
<reference evidence="10 11" key="1">
    <citation type="submission" date="2020-04" db="EMBL/GenBank/DDBJ databases">
        <authorList>
            <person name="Wallbank WR R."/>
            <person name="Pardo Diaz C."/>
            <person name="Kozak K."/>
            <person name="Martin S."/>
            <person name="Jiggins C."/>
            <person name="Moest M."/>
            <person name="Warren A I."/>
            <person name="Byers J.R.P. K."/>
            <person name="Montejo-Kovacevich G."/>
            <person name="Yen C E."/>
        </authorList>
    </citation>
    <scope>NUCLEOTIDE SEQUENCE [LARGE SCALE GENOMIC DNA]</scope>
</reference>
<dbReference type="AlphaFoldDB" id="A0A8S1ANY2"/>
<feature type="compositionally biased region" description="Polar residues" evidence="8">
    <location>
        <begin position="12"/>
        <end position="24"/>
    </location>
</feature>
<evidence type="ECO:0000256" key="8">
    <source>
        <dbReference type="SAM" id="MobiDB-lite"/>
    </source>
</evidence>
<evidence type="ECO:0000256" key="1">
    <source>
        <dbReference type="ARBA" id="ARBA00001946"/>
    </source>
</evidence>
<proteinExistence type="inferred from homology"/>